<keyword evidence="3" id="KW-0540">Nuclease</keyword>
<dbReference type="GO" id="GO:0003964">
    <property type="term" value="F:RNA-directed DNA polymerase activity"/>
    <property type="evidence" value="ECO:0007669"/>
    <property type="project" value="UniProtKB-KW"/>
</dbReference>
<evidence type="ECO:0000256" key="2">
    <source>
        <dbReference type="ARBA" id="ARBA00022695"/>
    </source>
</evidence>
<dbReference type="EMBL" id="VWZO01017572">
    <property type="protein sequence ID" value="NXH19938.1"/>
    <property type="molecule type" value="Genomic_DNA"/>
</dbReference>
<evidence type="ECO:0000256" key="5">
    <source>
        <dbReference type="ARBA" id="ARBA00022801"/>
    </source>
</evidence>
<dbReference type="OrthoDB" id="9395371at2759"/>
<keyword evidence="4" id="KW-0255">Endonuclease</keyword>
<evidence type="ECO:0000256" key="3">
    <source>
        <dbReference type="ARBA" id="ARBA00022722"/>
    </source>
</evidence>
<accession>A0A7K9I1U3</accession>
<dbReference type="Pfam" id="PF00075">
    <property type="entry name" value="RNase_H"/>
    <property type="match status" value="1"/>
</dbReference>
<evidence type="ECO:0000313" key="8">
    <source>
        <dbReference type="EMBL" id="NXH19938.1"/>
    </source>
</evidence>
<dbReference type="SUPFAM" id="SSF53098">
    <property type="entry name" value="Ribonuclease H-like"/>
    <property type="match status" value="1"/>
</dbReference>
<evidence type="ECO:0000256" key="4">
    <source>
        <dbReference type="ARBA" id="ARBA00022759"/>
    </source>
</evidence>
<proteinExistence type="predicted"/>
<evidence type="ECO:0000313" key="9">
    <source>
        <dbReference type="Proteomes" id="UP000534107"/>
    </source>
</evidence>
<sequence length="109" mass="12656">QQHWIMLPKRQDIPIEGAVTVYTDAGRKSRKGAVAWQKDGQWQYKILEGVQGDSLQTLELWAVVWTLQNWHQEPANIVSDSLDVVGVVRRIEEARIQEVQNHRLFELLL</sequence>
<evidence type="ECO:0000256" key="1">
    <source>
        <dbReference type="ARBA" id="ARBA00022679"/>
    </source>
</evidence>
<protein>
    <submittedName>
        <fullName evidence="8">POK19 protein</fullName>
    </submittedName>
</protein>
<keyword evidence="9" id="KW-1185">Reference proteome</keyword>
<dbReference type="Gene3D" id="3.30.420.10">
    <property type="entry name" value="Ribonuclease H-like superfamily/Ribonuclease H"/>
    <property type="match status" value="1"/>
</dbReference>
<dbReference type="InterPro" id="IPR012337">
    <property type="entry name" value="RNaseH-like_sf"/>
</dbReference>
<feature type="non-terminal residue" evidence="8">
    <location>
        <position position="109"/>
    </location>
</feature>
<feature type="domain" description="RNase H type-1" evidence="7">
    <location>
        <begin position="15"/>
        <end position="109"/>
    </location>
</feature>
<dbReference type="PROSITE" id="PS50879">
    <property type="entry name" value="RNASE_H_1"/>
    <property type="match status" value="1"/>
</dbReference>
<dbReference type="InterPro" id="IPR036397">
    <property type="entry name" value="RNaseH_sf"/>
</dbReference>
<dbReference type="PANTHER" id="PTHR41694:SF3">
    <property type="entry name" value="RNA-DIRECTED DNA POLYMERASE-RELATED"/>
    <property type="match status" value="1"/>
</dbReference>
<dbReference type="InterPro" id="IPR002156">
    <property type="entry name" value="RNaseH_domain"/>
</dbReference>
<name>A0A7K9I1U3_9PICI</name>
<dbReference type="GO" id="GO:0035613">
    <property type="term" value="F:RNA stem-loop binding"/>
    <property type="evidence" value="ECO:0007669"/>
    <property type="project" value="TreeGrafter"/>
</dbReference>
<dbReference type="PANTHER" id="PTHR41694">
    <property type="entry name" value="ENDOGENOUS RETROVIRUS GROUP K MEMBER POL PROTEIN"/>
    <property type="match status" value="1"/>
</dbReference>
<dbReference type="GO" id="GO:0004523">
    <property type="term" value="F:RNA-DNA hybrid ribonuclease activity"/>
    <property type="evidence" value="ECO:0007669"/>
    <property type="project" value="InterPro"/>
</dbReference>
<keyword evidence="1" id="KW-0808">Transferase</keyword>
<dbReference type="Proteomes" id="UP000534107">
    <property type="component" value="Unassembled WGS sequence"/>
</dbReference>
<evidence type="ECO:0000256" key="6">
    <source>
        <dbReference type="ARBA" id="ARBA00022918"/>
    </source>
</evidence>
<evidence type="ECO:0000259" key="7">
    <source>
        <dbReference type="PROSITE" id="PS50879"/>
    </source>
</evidence>
<keyword evidence="5" id="KW-0378">Hydrolase</keyword>
<comment type="caution">
    <text evidence="8">The sequence shown here is derived from an EMBL/GenBank/DDBJ whole genome shotgun (WGS) entry which is preliminary data.</text>
</comment>
<keyword evidence="6" id="KW-0695">RNA-directed DNA polymerase</keyword>
<feature type="non-terminal residue" evidence="8">
    <location>
        <position position="1"/>
    </location>
</feature>
<dbReference type="AlphaFoldDB" id="A0A7K9I1U3"/>
<organism evidence="8 9">
    <name type="scientific">Bucco capensis</name>
    <name type="common">collared puffbird</name>
    <dbReference type="NCBI Taxonomy" id="135168"/>
    <lineage>
        <taxon>Eukaryota</taxon>
        <taxon>Metazoa</taxon>
        <taxon>Chordata</taxon>
        <taxon>Craniata</taxon>
        <taxon>Vertebrata</taxon>
        <taxon>Euteleostomi</taxon>
        <taxon>Archelosauria</taxon>
        <taxon>Archosauria</taxon>
        <taxon>Dinosauria</taxon>
        <taxon>Saurischia</taxon>
        <taxon>Theropoda</taxon>
        <taxon>Coelurosauria</taxon>
        <taxon>Aves</taxon>
        <taxon>Neognathae</taxon>
        <taxon>Neoaves</taxon>
        <taxon>Telluraves</taxon>
        <taxon>Coraciimorphae</taxon>
        <taxon>Piciformes</taxon>
        <taxon>Bucconidae</taxon>
        <taxon>Bucco</taxon>
    </lineage>
</organism>
<keyword evidence="2" id="KW-0548">Nucleotidyltransferase</keyword>
<gene>
    <name evidence="8" type="primary">Ervk19_2</name>
    <name evidence="8" type="ORF">BUCCAP_R15800</name>
</gene>
<reference evidence="8 9" key="1">
    <citation type="submission" date="2019-09" db="EMBL/GenBank/DDBJ databases">
        <title>Bird 10,000 Genomes (B10K) Project - Family phase.</title>
        <authorList>
            <person name="Zhang G."/>
        </authorList>
    </citation>
    <scope>NUCLEOTIDE SEQUENCE [LARGE SCALE GENOMIC DNA]</scope>
    <source>
        <strain evidence="8">B10K-DU-001-16</strain>
        <tissue evidence="8">Muscle</tissue>
    </source>
</reference>